<gene>
    <name evidence="5" type="primary">tatC</name>
    <name evidence="7" type="ORF">EDD55_108120</name>
</gene>
<dbReference type="EMBL" id="SLZW01000008">
    <property type="protein sequence ID" value="TCS61320.1"/>
    <property type="molecule type" value="Genomic_DNA"/>
</dbReference>
<keyword evidence="5" id="KW-0813">Transport</keyword>
<dbReference type="InterPro" id="IPR019820">
    <property type="entry name" value="Sec-indep_translocase_CS"/>
</dbReference>
<comment type="caution">
    <text evidence="5">Lacks conserved residue(s) required for the propagation of feature annotation.</text>
</comment>
<name>A0A4R3J9Q4_9PROT</name>
<dbReference type="GO" id="GO:0065002">
    <property type="term" value="P:intracellular protein transmembrane transport"/>
    <property type="evidence" value="ECO:0007669"/>
    <property type="project" value="TreeGrafter"/>
</dbReference>
<reference evidence="7 8" key="1">
    <citation type="submission" date="2019-03" db="EMBL/GenBank/DDBJ databases">
        <title>Genomic Encyclopedia of Type Strains, Phase IV (KMG-IV): sequencing the most valuable type-strain genomes for metagenomic binning, comparative biology and taxonomic classification.</title>
        <authorList>
            <person name="Goeker M."/>
        </authorList>
    </citation>
    <scope>NUCLEOTIDE SEQUENCE [LARGE SCALE GENOMIC DNA]</scope>
    <source>
        <strain evidence="7 8">DSM 101688</strain>
    </source>
</reference>
<dbReference type="Pfam" id="PF00902">
    <property type="entry name" value="TatC"/>
    <property type="match status" value="1"/>
</dbReference>
<dbReference type="Proteomes" id="UP000295304">
    <property type="component" value="Unassembled WGS sequence"/>
</dbReference>
<keyword evidence="8" id="KW-1185">Reference proteome</keyword>
<evidence type="ECO:0000256" key="3">
    <source>
        <dbReference type="ARBA" id="ARBA00022989"/>
    </source>
</evidence>
<dbReference type="GO" id="GO:0043953">
    <property type="term" value="P:protein transport by the Tat complex"/>
    <property type="evidence" value="ECO:0007669"/>
    <property type="project" value="UniProtKB-UniRule"/>
</dbReference>
<dbReference type="NCBIfam" id="TIGR00945">
    <property type="entry name" value="tatC"/>
    <property type="match status" value="1"/>
</dbReference>
<dbReference type="GO" id="GO:0033281">
    <property type="term" value="C:TAT protein transport complex"/>
    <property type="evidence" value="ECO:0007669"/>
    <property type="project" value="UniProtKB-UniRule"/>
</dbReference>
<keyword evidence="4 5" id="KW-0472">Membrane</keyword>
<feature type="transmembrane region" description="Helical" evidence="5">
    <location>
        <begin position="177"/>
        <end position="203"/>
    </location>
</feature>
<comment type="subunit">
    <text evidence="5">The Tat system comprises two distinct complexes: a TatABC complex, containing multiple copies of TatA, TatB and TatC subunits, and a separate TatA complex, containing only TatA subunits. Substrates initially bind to the TatABC complex, which probably triggers association of the separate TatA complex to form the active translocon.</text>
</comment>
<evidence type="ECO:0000256" key="6">
    <source>
        <dbReference type="SAM" id="MobiDB-lite"/>
    </source>
</evidence>
<comment type="subcellular location">
    <subcellularLocation>
        <location evidence="5">Cell membrane</location>
        <topology evidence="5">Multi-pass membrane protein</topology>
    </subcellularLocation>
    <subcellularLocation>
        <location evidence="1">Membrane</location>
        <topology evidence="1">Multi-pass membrane protein</topology>
    </subcellularLocation>
</comment>
<dbReference type="PANTHER" id="PTHR30371">
    <property type="entry name" value="SEC-INDEPENDENT PROTEIN TRANSLOCASE PROTEIN TATC"/>
    <property type="match status" value="1"/>
</dbReference>
<dbReference type="PANTHER" id="PTHR30371:SF0">
    <property type="entry name" value="SEC-INDEPENDENT PROTEIN TRANSLOCASE PROTEIN TATC, CHLOROPLASTIC-RELATED"/>
    <property type="match status" value="1"/>
</dbReference>
<protein>
    <recommendedName>
        <fullName evidence="5">Sec-independent protein translocase protein TatC</fullName>
    </recommendedName>
</protein>
<feature type="transmembrane region" description="Helical" evidence="5">
    <location>
        <begin position="30"/>
        <end position="48"/>
    </location>
</feature>
<dbReference type="PRINTS" id="PR01840">
    <property type="entry name" value="TATCFAMILY"/>
</dbReference>
<feature type="transmembrane region" description="Helical" evidence="5">
    <location>
        <begin position="120"/>
        <end position="142"/>
    </location>
</feature>
<comment type="caution">
    <text evidence="7">The sequence shown here is derived from an EMBL/GenBank/DDBJ whole genome shotgun (WGS) entry which is preliminary data.</text>
</comment>
<evidence type="ECO:0000256" key="2">
    <source>
        <dbReference type="ARBA" id="ARBA00022692"/>
    </source>
</evidence>
<dbReference type="GO" id="GO:0009977">
    <property type="term" value="F:proton motive force dependent protein transmembrane transporter activity"/>
    <property type="evidence" value="ECO:0007669"/>
    <property type="project" value="TreeGrafter"/>
</dbReference>
<comment type="similarity">
    <text evidence="5">Belongs to the TatC family.</text>
</comment>
<evidence type="ECO:0000256" key="5">
    <source>
        <dbReference type="HAMAP-Rule" id="MF_00902"/>
    </source>
</evidence>
<accession>A0A4R3J9Q4</accession>
<feature type="transmembrane region" description="Helical" evidence="5">
    <location>
        <begin position="87"/>
        <end position="108"/>
    </location>
</feature>
<evidence type="ECO:0000313" key="8">
    <source>
        <dbReference type="Proteomes" id="UP000295304"/>
    </source>
</evidence>
<dbReference type="AlphaFoldDB" id="A0A4R3J9Q4"/>
<evidence type="ECO:0000313" key="7">
    <source>
        <dbReference type="EMBL" id="TCS61320.1"/>
    </source>
</evidence>
<comment type="function">
    <text evidence="5">Part of the twin-arginine translocation (Tat) system that transports large folded proteins containing a characteristic twin-arginine motif in their signal peptide across membranes. Together with TatB, TatC is part of a receptor directly interacting with Tat signal peptides.</text>
</comment>
<keyword evidence="3 5" id="KW-1133">Transmembrane helix</keyword>
<evidence type="ECO:0000256" key="1">
    <source>
        <dbReference type="ARBA" id="ARBA00004141"/>
    </source>
</evidence>
<feature type="transmembrane region" description="Helical" evidence="5">
    <location>
        <begin position="215"/>
        <end position="232"/>
    </location>
</feature>
<feature type="compositionally biased region" description="Acidic residues" evidence="6">
    <location>
        <begin position="264"/>
        <end position="285"/>
    </location>
</feature>
<feature type="region of interest" description="Disordered" evidence="6">
    <location>
        <begin position="262"/>
        <end position="285"/>
    </location>
</feature>
<keyword evidence="5" id="KW-0653">Protein transport</keyword>
<dbReference type="InterPro" id="IPR002033">
    <property type="entry name" value="TatC"/>
</dbReference>
<sequence>MSADDPDFDPDIEASKAPLMSHLIELRQRLIYSFVAIIILFFFCYYESKTIYAFLAQPLADVLAAAGEHRRMIFTAPHEAFFTYVKVSFFAALFLGFPFLSIQVWKFVAPGLYKNERRALLPFLVATPILFFMGGALAYYFVFPLAWRFFISFESTSTAAGAMPIILETKVSEYLSLVMRLIFVFGLAFELPVVMTLLGRVGLVNAKGLRAKRKYAVVMAFVAAAILTPPDVISQIGLAVPTLILYEVSILSVAMVERKRAEAAGDDAQDDDSDDDDDDDEKDGV</sequence>
<organism evidence="7 8">
    <name type="scientific">Varunaivibrio sulfuroxidans</name>
    <dbReference type="NCBI Taxonomy" id="1773489"/>
    <lineage>
        <taxon>Bacteria</taxon>
        <taxon>Pseudomonadati</taxon>
        <taxon>Pseudomonadota</taxon>
        <taxon>Alphaproteobacteria</taxon>
        <taxon>Rhodospirillales</taxon>
        <taxon>Magnetovibrionaceae</taxon>
        <taxon>Varunaivibrio</taxon>
    </lineage>
</organism>
<keyword evidence="2 5" id="KW-0812">Transmembrane</keyword>
<keyword evidence="5" id="KW-1003">Cell membrane</keyword>
<dbReference type="PROSITE" id="PS01218">
    <property type="entry name" value="TATC"/>
    <property type="match status" value="1"/>
</dbReference>
<evidence type="ECO:0000256" key="4">
    <source>
        <dbReference type="ARBA" id="ARBA00023136"/>
    </source>
</evidence>
<keyword evidence="5" id="KW-0811">Translocation</keyword>
<proteinExistence type="inferred from homology"/>
<dbReference type="RefSeq" id="WP_322111146.1">
    <property type="nucleotide sequence ID" value="NZ_CP119676.1"/>
</dbReference>
<dbReference type="HAMAP" id="MF_00902">
    <property type="entry name" value="TatC"/>
    <property type="match status" value="1"/>
</dbReference>